<proteinExistence type="predicted"/>
<feature type="compositionally biased region" description="Basic and acidic residues" evidence="1">
    <location>
        <begin position="303"/>
        <end position="314"/>
    </location>
</feature>
<dbReference type="AlphaFoldDB" id="A0A401Z0T0"/>
<evidence type="ECO:0000313" key="3">
    <source>
        <dbReference type="EMBL" id="GCE00438.1"/>
    </source>
</evidence>
<dbReference type="OrthoDB" id="5171766at2"/>
<dbReference type="SUPFAM" id="SSF52540">
    <property type="entry name" value="P-loop containing nucleoside triphosphate hydrolases"/>
    <property type="match status" value="1"/>
</dbReference>
<reference evidence="3 4" key="1">
    <citation type="submission" date="2018-12" db="EMBL/GenBank/DDBJ databases">
        <title>Draft genome sequence of Embleya hyalina NBRC 13850T.</title>
        <authorList>
            <person name="Komaki H."/>
            <person name="Hosoyama A."/>
            <person name="Kimura A."/>
            <person name="Ichikawa N."/>
            <person name="Tamura T."/>
        </authorList>
    </citation>
    <scope>NUCLEOTIDE SEQUENCE [LARGE SCALE GENOMIC DNA]</scope>
    <source>
        <strain evidence="3 4">NBRC 13850</strain>
    </source>
</reference>
<protein>
    <recommendedName>
        <fullName evidence="2">Double-GTPase 2 domain-containing protein</fullName>
    </recommendedName>
</protein>
<sequence length="726" mass="79685">MLHQIVYRWDPDGLLGRRGIVPVATSLGRDEVFGWHTRTGLAEAVTMDYGDPACPASSVCLLDTPLGVALIRREFSADARRQRLNNSAHVLVGPRDSIAPFDALAWGSLERRAPGALDLDRVPPGYGLKPLPDERLAAAFEVAAGDLHEQSHRLADPLEVLVAAVLRRPRARLALLPAGAEDATVLLWGLQHLLTALLPGPWTFSTFEVDDAVDDPNGAPRFIALPRAPSGPPGPRVRVDLTGRGEPFDPHRELARRIVRHYVGSGWSGFHRLLNVPTEVHTLPEADRVNAIRQRLDALGTRQEARTTRPREEPPVGQAPGPVGAPPGTAGRTETRDTREPTRGASETITVVTPSAGAPTGDPIDANRPVVRCPFCLDLVRWNENDLYERDARLRYERVDLSTVTDPVKRHDRMITTFMRCPNPTGDEEREHFLPTNYMIHEPPLVVGLIGDGLSGKTHLLAAMIAEIDAGGLRRYGVTHVPVDAGHHQEYLRDRVDLLQRGQMLGTTVNHQGNLVQFADALLLRTGGRTRPIAFFDVSGEDLARGGREMQFLAAADAFVFVVDPVVAVDLPELRRLTRDGEDTAGLRRGDRTFAAVMDRLPRTAALLDQPVAVAVTKSDLIRFEPPVDAWLGSQPPRPGVVDPARTDAESRDVYSFLYAHDAGAWLSPFEEFRRCTMHFVSATGARERDGHFPGGIRPRRVLEPVVSILAMCGMLDQADIERVGV</sequence>
<dbReference type="Proteomes" id="UP000286931">
    <property type="component" value="Unassembled WGS sequence"/>
</dbReference>
<feature type="compositionally biased region" description="Low complexity" evidence="1">
    <location>
        <begin position="315"/>
        <end position="332"/>
    </location>
</feature>
<accession>A0A401Z0T0</accession>
<organism evidence="3 4">
    <name type="scientific">Embleya hyalina</name>
    <dbReference type="NCBI Taxonomy" id="516124"/>
    <lineage>
        <taxon>Bacteria</taxon>
        <taxon>Bacillati</taxon>
        <taxon>Actinomycetota</taxon>
        <taxon>Actinomycetes</taxon>
        <taxon>Kitasatosporales</taxon>
        <taxon>Streptomycetaceae</taxon>
        <taxon>Embleya</taxon>
    </lineage>
</organism>
<evidence type="ECO:0000259" key="2">
    <source>
        <dbReference type="Pfam" id="PF19993"/>
    </source>
</evidence>
<feature type="domain" description="Double-GTPase 2" evidence="2">
    <location>
        <begin position="446"/>
        <end position="622"/>
    </location>
</feature>
<dbReference type="Pfam" id="PF19993">
    <property type="entry name" value="DO-GTPase2"/>
    <property type="match status" value="1"/>
</dbReference>
<feature type="compositionally biased region" description="Basic and acidic residues" evidence="1">
    <location>
        <begin position="333"/>
        <end position="342"/>
    </location>
</feature>
<feature type="region of interest" description="Disordered" evidence="1">
    <location>
        <begin position="299"/>
        <end position="364"/>
    </location>
</feature>
<name>A0A401Z0T0_9ACTN</name>
<dbReference type="InterPro" id="IPR045528">
    <property type="entry name" value="DO-GTPase2"/>
</dbReference>
<dbReference type="EMBL" id="BIFH01000039">
    <property type="protein sequence ID" value="GCE00438.1"/>
    <property type="molecule type" value="Genomic_DNA"/>
</dbReference>
<evidence type="ECO:0000313" key="4">
    <source>
        <dbReference type="Proteomes" id="UP000286931"/>
    </source>
</evidence>
<comment type="caution">
    <text evidence="3">The sequence shown here is derived from an EMBL/GenBank/DDBJ whole genome shotgun (WGS) entry which is preliminary data.</text>
</comment>
<keyword evidence="4" id="KW-1185">Reference proteome</keyword>
<dbReference type="RefSeq" id="WP_126642162.1">
    <property type="nucleotide sequence ID" value="NZ_BIFH01000039.1"/>
</dbReference>
<gene>
    <name evidence="3" type="ORF">EHYA_08163</name>
</gene>
<dbReference type="InterPro" id="IPR027417">
    <property type="entry name" value="P-loop_NTPase"/>
</dbReference>
<evidence type="ECO:0000256" key="1">
    <source>
        <dbReference type="SAM" id="MobiDB-lite"/>
    </source>
</evidence>